<organism evidence="2 3">
    <name type="scientific">Acinetobacter baumannii</name>
    <dbReference type="NCBI Taxonomy" id="470"/>
    <lineage>
        <taxon>Bacteria</taxon>
        <taxon>Pseudomonadati</taxon>
        <taxon>Pseudomonadota</taxon>
        <taxon>Gammaproteobacteria</taxon>
        <taxon>Moraxellales</taxon>
        <taxon>Moraxellaceae</taxon>
        <taxon>Acinetobacter</taxon>
        <taxon>Acinetobacter calcoaceticus/baumannii complex</taxon>
    </lineage>
</organism>
<comment type="caution">
    <text evidence="2">The sequence shown here is derived from an EMBL/GenBank/DDBJ whole genome shotgun (WGS) entry which is preliminary data.</text>
</comment>
<keyword evidence="1" id="KW-0472">Membrane</keyword>
<dbReference type="SUPFAM" id="SSF103473">
    <property type="entry name" value="MFS general substrate transporter"/>
    <property type="match status" value="1"/>
</dbReference>
<keyword evidence="1" id="KW-0812">Transmembrane</keyword>
<dbReference type="EMBL" id="RFDI01000163">
    <property type="protein sequence ID" value="RSR62385.1"/>
    <property type="molecule type" value="Genomic_DNA"/>
</dbReference>
<feature type="transmembrane region" description="Helical" evidence="1">
    <location>
        <begin position="74"/>
        <end position="94"/>
    </location>
</feature>
<feature type="transmembrane region" description="Helical" evidence="1">
    <location>
        <begin position="12"/>
        <end position="35"/>
    </location>
</feature>
<dbReference type="AlphaFoldDB" id="A0A3R9TEF0"/>
<gene>
    <name evidence="2" type="ORF">EA686_04580</name>
</gene>
<evidence type="ECO:0000256" key="1">
    <source>
        <dbReference type="SAM" id="Phobius"/>
    </source>
</evidence>
<protein>
    <submittedName>
        <fullName evidence="2">MFS transporter</fullName>
    </submittedName>
</protein>
<accession>A0A3R9TEF0</accession>
<keyword evidence="1" id="KW-1133">Transmembrane helix</keyword>
<feature type="transmembrane region" description="Helical" evidence="1">
    <location>
        <begin position="47"/>
        <end position="68"/>
    </location>
</feature>
<reference evidence="2 3" key="1">
    <citation type="submission" date="2018-10" db="EMBL/GenBank/DDBJ databases">
        <title>GWAS and RNA-Seq identify cryptic mechanisms of antimicrobial resistance in Acinetobacter baumannii.</title>
        <authorList>
            <person name="Sahl J.W."/>
        </authorList>
    </citation>
    <scope>NUCLEOTIDE SEQUENCE [LARGE SCALE GENOMIC DNA]</scope>
    <source>
        <strain evidence="2 3">TG28175</strain>
    </source>
</reference>
<dbReference type="InterPro" id="IPR036259">
    <property type="entry name" value="MFS_trans_sf"/>
</dbReference>
<feature type="non-terminal residue" evidence="2">
    <location>
        <position position="1"/>
    </location>
</feature>
<proteinExistence type="predicted"/>
<sequence>ALAMVTIVMAPVWQVVVLGYALLGLGCSNIVPVMFSRVGRQNDMPKAAALSLVSTIAYTGSLSGPALIGLIGQWTSLTTVLSGVAVLLTMIAILNRFTLVKAK</sequence>
<name>A0A3R9TEF0_ACIBA</name>
<evidence type="ECO:0000313" key="3">
    <source>
        <dbReference type="Proteomes" id="UP000280073"/>
    </source>
</evidence>
<dbReference type="Proteomes" id="UP000280073">
    <property type="component" value="Unassembled WGS sequence"/>
</dbReference>
<evidence type="ECO:0000313" key="2">
    <source>
        <dbReference type="EMBL" id="RSR62385.1"/>
    </source>
</evidence>